<accession>A0A2T4IBR6</accession>
<keyword evidence="7 9" id="KW-1133">Transmembrane helix</keyword>
<feature type="transmembrane region" description="Helical" evidence="9">
    <location>
        <begin position="302"/>
        <end position="322"/>
    </location>
</feature>
<comment type="caution">
    <text evidence="10">The sequence shown here is derived from an EMBL/GenBank/DDBJ whole genome shotgun (WGS) entry which is preliminary data.</text>
</comment>
<dbReference type="GO" id="GO:0055085">
    <property type="term" value="P:transmembrane transport"/>
    <property type="evidence" value="ECO:0007669"/>
    <property type="project" value="InterPro"/>
</dbReference>
<dbReference type="OrthoDB" id="9778062at2"/>
<keyword evidence="4" id="KW-1003">Cell membrane</keyword>
<dbReference type="NCBIfam" id="TIGR04407">
    <property type="entry name" value="LptF_YjgP"/>
    <property type="match status" value="1"/>
</dbReference>
<evidence type="ECO:0000313" key="10">
    <source>
        <dbReference type="EMBL" id="PTD95227.1"/>
    </source>
</evidence>
<evidence type="ECO:0000313" key="11">
    <source>
        <dbReference type="Proteomes" id="UP000241193"/>
    </source>
</evidence>
<dbReference type="Proteomes" id="UP000241193">
    <property type="component" value="Unassembled WGS sequence"/>
</dbReference>
<keyword evidence="3" id="KW-0813">Transport</keyword>
<dbReference type="AlphaFoldDB" id="A0A2T4IBR6"/>
<dbReference type="Pfam" id="PF03739">
    <property type="entry name" value="LptF_LptG"/>
    <property type="match status" value="1"/>
</dbReference>
<feature type="transmembrane region" description="Helical" evidence="9">
    <location>
        <begin position="47"/>
        <end position="73"/>
    </location>
</feature>
<reference evidence="10 11" key="2">
    <citation type="submission" date="2018-04" db="EMBL/GenBank/DDBJ databases">
        <title>Thauera lacus sp. nov., isolated from an saline lake in Inner Mongolia, China.</title>
        <authorList>
            <person name="Liang Q.-Y."/>
        </authorList>
    </citation>
    <scope>NUCLEOTIDE SEQUENCE [LARGE SCALE GENOMIC DNA]</scope>
    <source>
        <strain evidence="10 11">D20</strain>
    </source>
</reference>
<gene>
    <name evidence="10" type="primary">lptF</name>
    <name evidence="10" type="ORF">C8261_15655</name>
</gene>
<proteinExistence type="predicted"/>
<evidence type="ECO:0000256" key="2">
    <source>
        <dbReference type="ARBA" id="ARBA00014213"/>
    </source>
</evidence>
<dbReference type="PANTHER" id="PTHR33529:SF7">
    <property type="entry name" value="LIPOPOLYSACCHARIDE EXPORT SYSTEM PERMEASE PROTEIN LPTF"/>
    <property type="match status" value="1"/>
</dbReference>
<evidence type="ECO:0000256" key="1">
    <source>
        <dbReference type="ARBA" id="ARBA00004429"/>
    </source>
</evidence>
<feature type="transmembrane region" description="Helical" evidence="9">
    <location>
        <begin position="12"/>
        <end position="35"/>
    </location>
</feature>
<evidence type="ECO:0000256" key="7">
    <source>
        <dbReference type="ARBA" id="ARBA00022989"/>
    </source>
</evidence>
<sequence>MIFQRALLREFSHSAAAVFVALFAVLITTVLIRMLGDAAGGRVPADAVLALIGYGALARLPVVLSLTLFIAVLMSLSRSYKDSEMVVWFAAGVPLTAWIGPVLRFAVPIAAVVAAGSLYLGPWAERMNIDYRDRIESRDDSARVAPGVFRESAGAQRVFFVEVGAGEDGKVRNVFVSSEAEGEGGRHGIIVAAEGTVLVDADGDRYVVLEDGRRYEGQPGSAAYRVMEFERYSVLIEQRSAVTQSVRGRAMSTGELLADPHARNLGELLGRIGAPIAALLLALLAIPLSFVNPRAGRTNNLIVAILTYLIYSNAISICQSWVARGRLSFEVGLLLPHLVMVLLLGLMFYRRLAVSPFWRARA</sequence>
<dbReference type="InterPro" id="IPR005495">
    <property type="entry name" value="LptG/LptF_permease"/>
</dbReference>
<protein>
    <recommendedName>
        <fullName evidence="2">Lipopolysaccharide export system permease protein LptF</fullName>
    </recommendedName>
</protein>
<dbReference type="PANTHER" id="PTHR33529">
    <property type="entry name" value="SLR0882 PROTEIN-RELATED"/>
    <property type="match status" value="1"/>
</dbReference>
<evidence type="ECO:0000256" key="9">
    <source>
        <dbReference type="SAM" id="Phobius"/>
    </source>
</evidence>
<evidence type="ECO:0000256" key="5">
    <source>
        <dbReference type="ARBA" id="ARBA00022519"/>
    </source>
</evidence>
<evidence type="ECO:0000256" key="4">
    <source>
        <dbReference type="ARBA" id="ARBA00022475"/>
    </source>
</evidence>
<dbReference type="GO" id="GO:0015920">
    <property type="term" value="P:lipopolysaccharide transport"/>
    <property type="evidence" value="ECO:0007669"/>
    <property type="project" value="TreeGrafter"/>
</dbReference>
<organism evidence="10 11">
    <name type="scientific">Pseudothauera lacus</name>
    <dbReference type="NCBI Taxonomy" id="2136175"/>
    <lineage>
        <taxon>Bacteria</taxon>
        <taxon>Pseudomonadati</taxon>
        <taxon>Pseudomonadota</taxon>
        <taxon>Betaproteobacteria</taxon>
        <taxon>Rhodocyclales</taxon>
        <taxon>Zoogloeaceae</taxon>
        <taxon>Pseudothauera</taxon>
    </lineage>
</organism>
<evidence type="ECO:0000256" key="8">
    <source>
        <dbReference type="ARBA" id="ARBA00023136"/>
    </source>
</evidence>
<feature type="transmembrane region" description="Helical" evidence="9">
    <location>
        <begin position="268"/>
        <end position="290"/>
    </location>
</feature>
<evidence type="ECO:0000256" key="6">
    <source>
        <dbReference type="ARBA" id="ARBA00022692"/>
    </source>
</evidence>
<keyword evidence="11" id="KW-1185">Reference proteome</keyword>
<dbReference type="EMBL" id="PZKC01000016">
    <property type="protein sequence ID" value="PTD95227.1"/>
    <property type="molecule type" value="Genomic_DNA"/>
</dbReference>
<feature type="transmembrane region" description="Helical" evidence="9">
    <location>
        <begin position="85"/>
        <end position="100"/>
    </location>
</feature>
<keyword evidence="5" id="KW-0997">Cell inner membrane</keyword>
<keyword evidence="6 9" id="KW-0812">Transmembrane</keyword>
<evidence type="ECO:0000256" key="3">
    <source>
        <dbReference type="ARBA" id="ARBA00022448"/>
    </source>
</evidence>
<reference evidence="10 11" key="1">
    <citation type="submission" date="2018-03" db="EMBL/GenBank/DDBJ databases">
        <authorList>
            <person name="Keele B.F."/>
        </authorList>
    </citation>
    <scope>NUCLEOTIDE SEQUENCE [LARGE SCALE GENOMIC DNA]</scope>
    <source>
        <strain evidence="10 11">D20</strain>
    </source>
</reference>
<dbReference type="InterPro" id="IPR030922">
    <property type="entry name" value="LptF"/>
</dbReference>
<dbReference type="GO" id="GO:0043190">
    <property type="term" value="C:ATP-binding cassette (ABC) transporter complex"/>
    <property type="evidence" value="ECO:0007669"/>
    <property type="project" value="InterPro"/>
</dbReference>
<feature type="transmembrane region" description="Helical" evidence="9">
    <location>
        <begin position="329"/>
        <end position="349"/>
    </location>
</feature>
<keyword evidence="8 9" id="KW-0472">Membrane</keyword>
<dbReference type="RefSeq" id="WP_107494671.1">
    <property type="nucleotide sequence ID" value="NZ_PZKC01000016.1"/>
</dbReference>
<name>A0A2T4IBR6_9RHOO</name>
<comment type="subcellular location">
    <subcellularLocation>
        <location evidence="1">Cell inner membrane</location>
        <topology evidence="1">Multi-pass membrane protein</topology>
    </subcellularLocation>
</comment>